<dbReference type="PANTHER" id="PTHR43616:SF5">
    <property type="entry name" value="GLYCEROL DEHYDROGENASE 1"/>
    <property type="match status" value="1"/>
</dbReference>
<keyword evidence="2" id="KW-0444">Lipid biosynthesis</keyword>
<keyword evidence="11" id="KW-1185">Reference proteome</keyword>
<evidence type="ECO:0000313" key="10">
    <source>
        <dbReference type="EMBL" id="MDQ0112134.1"/>
    </source>
</evidence>
<keyword evidence="1" id="KW-0963">Cytoplasm</keyword>
<dbReference type="InterPro" id="IPR032837">
    <property type="entry name" value="G1PDH"/>
</dbReference>
<keyword evidence="7" id="KW-0443">Lipid metabolism</keyword>
<keyword evidence="4" id="KW-0521">NADP</keyword>
<dbReference type="EC" id="1.1.1.261" evidence="10"/>
<protein>
    <submittedName>
        <fullName evidence="10">Glycerol-1-phosphate dehydrogenase [NAD(P)+]</fullName>
        <ecNumber evidence="10">1.1.1.261</ecNumber>
    </submittedName>
</protein>
<dbReference type="RefSeq" id="WP_307202725.1">
    <property type="nucleotide sequence ID" value="NZ_JAUSSU010000003.1"/>
</dbReference>
<reference evidence="10 11" key="1">
    <citation type="submission" date="2023-07" db="EMBL/GenBank/DDBJ databases">
        <title>Sorghum-associated microbial communities from plants grown in Nebraska, USA.</title>
        <authorList>
            <person name="Schachtman D."/>
        </authorList>
    </citation>
    <scope>NUCLEOTIDE SEQUENCE [LARGE SCALE GENOMIC DNA]</scope>
    <source>
        <strain evidence="10 11">CC482</strain>
    </source>
</reference>
<dbReference type="Gene3D" id="1.20.1090.10">
    <property type="entry name" value="Dehydroquinate synthase-like - alpha domain"/>
    <property type="match status" value="1"/>
</dbReference>
<dbReference type="Gene3D" id="3.40.50.1970">
    <property type="match status" value="1"/>
</dbReference>
<keyword evidence="8" id="KW-0594">Phospholipid biosynthesis</keyword>
<comment type="caution">
    <text evidence="10">The sequence shown here is derived from an EMBL/GenBank/DDBJ whole genome shotgun (WGS) entry which is preliminary data.</text>
</comment>
<dbReference type="InterPro" id="IPR016205">
    <property type="entry name" value="Glycerol_DH"/>
</dbReference>
<evidence type="ECO:0000256" key="3">
    <source>
        <dbReference type="ARBA" id="ARBA00022723"/>
    </source>
</evidence>
<evidence type="ECO:0000313" key="11">
    <source>
        <dbReference type="Proteomes" id="UP001229346"/>
    </source>
</evidence>
<gene>
    <name evidence="10" type="ORF">J2T15_001569</name>
</gene>
<keyword evidence="9" id="KW-1208">Phospholipid metabolism</keyword>
<dbReference type="EMBL" id="JAUSSU010000003">
    <property type="protein sequence ID" value="MDQ0112134.1"/>
    <property type="molecule type" value="Genomic_DNA"/>
</dbReference>
<dbReference type="PANTHER" id="PTHR43616">
    <property type="entry name" value="GLYCEROL DEHYDROGENASE"/>
    <property type="match status" value="1"/>
</dbReference>
<evidence type="ECO:0000256" key="4">
    <source>
        <dbReference type="ARBA" id="ARBA00022857"/>
    </source>
</evidence>
<evidence type="ECO:0000256" key="6">
    <source>
        <dbReference type="ARBA" id="ARBA00023027"/>
    </source>
</evidence>
<sequence>MSLNEIRKAAARIVGFDPKTLDMGPVVLEAGALRQVAPYLKERGYKQVSIVADETTYEVAGRRLYDAIATEGISAHVTKITPNKQGDVIADEASVVQLMLDAKAKKAEVIVALGSGTLHDIARFTAYTIGIPFLSVPTAPSVDGFNSKGAPLIIRGDKQTIQTIGPEAIFADLDVLVEAPPALVAAGFGDMLGKYTSLFDWKFGSITSGEVYEQVVADITMKALLDCVAHVDEIAERKEEGIRLLTAALLDSGFAMLVFGQSHSASGAEHHLSHFWETTFLREDRRQILHGAKVGVACAEISAYYRTIIGDVSAKLPAEQQDAVKLELAKVPDEAEIRRLLTKVGGPSQPSDLGIDSELLAAGLREAHRIRPNRSTMLKFYNDNR</sequence>
<evidence type="ECO:0000256" key="2">
    <source>
        <dbReference type="ARBA" id="ARBA00022516"/>
    </source>
</evidence>
<dbReference type="Pfam" id="PF13685">
    <property type="entry name" value="Fe-ADH_2"/>
    <property type="match status" value="1"/>
</dbReference>
<evidence type="ECO:0000256" key="8">
    <source>
        <dbReference type="ARBA" id="ARBA00023209"/>
    </source>
</evidence>
<evidence type="ECO:0000256" key="9">
    <source>
        <dbReference type="ARBA" id="ARBA00023264"/>
    </source>
</evidence>
<evidence type="ECO:0000256" key="5">
    <source>
        <dbReference type="ARBA" id="ARBA00023002"/>
    </source>
</evidence>
<accession>A0ABT9U1F3</accession>
<name>A0ABT9U1F3_PAEHA</name>
<evidence type="ECO:0000256" key="1">
    <source>
        <dbReference type="ARBA" id="ARBA00022490"/>
    </source>
</evidence>
<dbReference type="SUPFAM" id="SSF56796">
    <property type="entry name" value="Dehydroquinate synthase-like"/>
    <property type="match status" value="1"/>
</dbReference>
<keyword evidence="6" id="KW-0520">NAD</keyword>
<organism evidence="10 11">
    <name type="scientific">Paenibacillus harenae</name>
    <dbReference type="NCBI Taxonomy" id="306543"/>
    <lineage>
        <taxon>Bacteria</taxon>
        <taxon>Bacillati</taxon>
        <taxon>Bacillota</taxon>
        <taxon>Bacilli</taxon>
        <taxon>Bacillales</taxon>
        <taxon>Paenibacillaceae</taxon>
        <taxon>Paenibacillus</taxon>
    </lineage>
</organism>
<keyword evidence="5 10" id="KW-0560">Oxidoreductase</keyword>
<dbReference type="CDD" id="cd08175">
    <property type="entry name" value="G1PDH"/>
    <property type="match status" value="1"/>
</dbReference>
<dbReference type="GO" id="GO:0050492">
    <property type="term" value="F:glycerol-1-phosphate dehydrogenase [NAD(P)+] activity"/>
    <property type="evidence" value="ECO:0007669"/>
    <property type="project" value="UniProtKB-EC"/>
</dbReference>
<evidence type="ECO:0000256" key="7">
    <source>
        <dbReference type="ARBA" id="ARBA00023098"/>
    </source>
</evidence>
<dbReference type="Proteomes" id="UP001229346">
    <property type="component" value="Unassembled WGS sequence"/>
</dbReference>
<keyword evidence="3" id="KW-0479">Metal-binding</keyword>
<proteinExistence type="predicted"/>